<organism evidence="2 3">
    <name type="scientific">Acer yangbiense</name>
    <dbReference type="NCBI Taxonomy" id="1000413"/>
    <lineage>
        <taxon>Eukaryota</taxon>
        <taxon>Viridiplantae</taxon>
        <taxon>Streptophyta</taxon>
        <taxon>Embryophyta</taxon>
        <taxon>Tracheophyta</taxon>
        <taxon>Spermatophyta</taxon>
        <taxon>Magnoliopsida</taxon>
        <taxon>eudicotyledons</taxon>
        <taxon>Gunneridae</taxon>
        <taxon>Pentapetalae</taxon>
        <taxon>rosids</taxon>
        <taxon>malvids</taxon>
        <taxon>Sapindales</taxon>
        <taxon>Sapindaceae</taxon>
        <taxon>Hippocastanoideae</taxon>
        <taxon>Acereae</taxon>
        <taxon>Acer</taxon>
    </lineage>
</organism>
<keyword evidence="3" id="KW-1185">Reference proteome</keyword>
<evidence type="ECO:0000313" key="2">
    <source>
        <dbReference type="EMBL" id="TXG64455.1"/>
    </source>
</evidence>
<dbReference type="PANTHER" id="PTHR38222:SF1">
    <property type="entry name" value="TFIIS N-TERMINAL DOMAIN-CONTAINING PROTEIN"/>
    <property type="match status" value="1"/>
</dbReference>
<protein>
    <submittedName>
        <fullName evidence="2">Uncharacterized protein</fullName>
    </submittedName>
</protein>
<reference evidence="3" key="1">
    <citation type="journal article" date="2019" name="Gigascience">
        <title>De novo genome assembly of the endangered Acer yangbiense, a plant species with extremely small populations endemic to Yunnan Province, China.</title>
        <authorList>
            <person name="Yang J."/>
            <person name="Wariss H.M."/>
            <person name="Tao L."/>
            <person name="Zhang R."/>
            <person name="Yun Q."/>
            <person name="Hollingsworth P."/>
            <person name="Dao Z."/>
            <person name="Luo G."/>
            <person name="Guo H."/>
            <person name="Ma Y."/>
            <person name="Sun W."/>
        </authorList>
    </citation>
    <scope>NUCLEOTIDE SEQUENCE [LARGE SCALE GENOMIC DNA]</scope>
    <source>
        <strain evidence="3">cv. Malutang</strain>
    </source>
</reference>
<dbReference type="Proteomes" id="UP000323000">
    <property type="component" value="Chromosome 4"/>
</dbReference>
<feature type="compositionally biased region" description="Polar residues" evidence="1">
    <location>
        <begin position="22"/>
        <end position="34"/>
    </location>
</feature>
<evidence type="ECO:0000313" key="3">
    <source>
        <dbReference type="Proteomes" id="UP000323000"/>
    </source>
</evidence>
<evidence type="ECO:0000256" key="1">
    <source>
        <dbReference type="SAM" id="MobiDB-lite"/>
    </source>
</evidence>
<dbReference type="AlphaFoldDB" id="A0A5C7I5S6"/>
<comment type="caution">
    <text evidence="2">The sequence shown here is derived from an EMBL/GenBank/DDBJ whole genome shotgun (WGS) entry which is preliminary data.</text>
</comment>
<dbReference type="OrthoDB" id="607613at2759"/>
<feature type="region of interest" description="Disordered" evidence="1">
    <location>
        <begin position="17"/>
        <end position="40"/>
    </location>
</feature>
<sequence>MSGIVDTWTNEVAKLREKGRTIGSSPGDDQSSQVGLGGPAKEGNLLSGKLSSLIQEMKDKSVKVVSLPYSEASVSMLIDCFL</sequence>
<name>A0A5C7I5S6_9ROSI</name>
<gene>
    <name evidence="2" type="ORF">EZV62_011449</name>
</gene>
<proteinExistence type="predicted"/>
<dbReference type="PANTHER" id="PTHR38222">
    <property type="entry name" value="TFIIS N-TERMINAL DOMAIN-CONTAINING PROTEIN"/>
    <property type="match status" value="1"/>
</dbReference>
<dbReference type="EMBL" id="VAHF01000004">
    <property type="protein sequence ID" value="TXG64455.1"/>
    <property type="molecule type" value="Genomic_DNA"/>
</dbReference>
<accession>A0A5C7I5S6</accession>